<dbReference type="Pfam" id="PF05088">
    <property type="entry name" value="Bac_GDH_CD"/>
    <property type="match status" value="1"/>
</dbReference>
<evidence type="ECO:0000259" key="5">
    <source>
        <dbReference type="Pfam" id="PF21076"/>
    </source>
</evidence>
<organism evidence="7 8">
    <name type="scientific">Ruegeria sediminis</name>
    <dbReference type="NCBI Taxonomy" id="2583820"/>
    <lineage>
        <taxon>Bacteria</taxon>
        <taxon>Pseudomonadati</taxon>
        <taxon>Pseudomonadota</taxon>
        <taxon>Alphaproteobacteria</taxon>
        <taxon>Rhodobacterales</taxon>
        <taxon>Roseobacteraceae</taxon>
        <taxon>Ruegeria</taxon>
    </lineage>
</organism>
<feature type="domain" description="NAD-specific glutamate dehydrogenase C-terminal" evidence="3">
    <location>
        <begin position="1269"/>
        <end position="1604"/>
    </location>
</feature>
<dbReference type="Pfam" id="PF21076">
    <property type="entry name" value="GDH_ACT2"/>
    <property type="match status" value="1"/>
</dbReference>
<dbReference type="Pfam" id="PF21079">
    <property type="entry name" value="GDH_HM2"/>
    <property type="match status" value="1"/>
</dbReference>
<dbReference type="InterPro" id="IPR024727">
    <property type="entry name" value="NAD_Glu_DH_N_ACT1"/>
</dbReference>
<evidence type="ECO:0000313" key="8">
    <source>
        <dbReference type="Proteomes" id="UP001193035"/>
    </source>
</evidence>
<feature type="domain" description="NAD-glutamate dehydrogenase ACT2" evidence="5">
    <location>
        <begin position="407"/>
        <end position="496"/>
    </location>
</feature>
<dbReference type="InterPro" id="IPR046346">
    <property type="entry name" value="Aminoacid_DH-like_N_sf"/>
</dbReference>
<name>A0ABY2WSK5_9RHOB</name>
<dbReference type="InterPro" id="IPR049058">
    <property type="entry name" value="NAD_Glu_DH_HM2"/>
</dbReference>
<feature type="domain" description="NAD-glutamate dehydrogenase ACT3" evidence="6">
    <location>
        <begin position="552"/>
        <end position="627"/>
    </location>
</feature>
<dbReference type="InterPro" id="IPR028971">
    <property type="entry name" value="NAD-GDH_cat"/>
</dbReference>
<reference evidence="7 8" key="1">
    <citation type="submission" date="2019-05" db="EMBL/GenBank/DDBJ databases">
        <title>Ruegeria sp. nov., isolated from tidal flat.</title>
        <authorList>
            <person name="Kim W."/>
        </authorList>
    </citation>
    <scope>NUCLEOTIDE SEQUENCE [LARGE SCALE GENOMIC DNA]</scope>
    <source>
        <strain evidence="7 8">CAU 1488</strain>
    </source>
</reference>
<dbReference type="InterPro" id="IPR049064">
    <property type="entry name" value="NAD_Glu_DH_ACT3"/>
</dbReference>
<dbReference type="PANTHER" id="PTHR43403:SF1">
    <property type="entry name" value="NAD-SPECIFIC GLUTAMATE DEHYDROGENASE"/>
    <property type="match status" value="1"/>
</dbReference>
<dbReference type="InterPro" id="IPR049056">
    <property type="entry name" value="NAD_Glu_DH_HM3"/>
</dbReference>
<dbReference type="Gene3D" id="3.40.50.720">
    <property type="entry name" value="NAD(P)-binding Rossmann-like Domain"/>
    <property type="match status" value="1"/>
</dbReference>
<dbReference type="EMBL" id="VCPD01000010">
    <property type="protein sequence ID" value="TMV03393.1"/>
    <property type="molecule type" value="Genomic_DNA"/>
</dbReference>
<dbReference type="Pfam" id="PF21074">
    <property type="entry name" value="GDH_C"/>
    <property type="match status" value="1"/>
</dbReference>
<evidence type="ECO:0000256" key="1">
    <source>
        <dbReference type="ARBA" id="ARBA00023002"/>
    </source>
</evidence>
<dbReference type="InterPro" id="IPR049062">
    <property type="entry name" value="NAD_Glu_DH_ACT2"/>
</dbReference>
<protein>
    <submittedName>
        <fullName evidence="7">NAD-glutamate dehydrogenase</fullName>
    </submittedName>
</protein>
<dbReference type="InterPro" id="IPR036291">
    <property type="entry name" value="NAD(P)-bd_dom_sf"/>
</dbReference>
<dbReference type="Pfam" id="PF21078">
    <property type="entry name" value="GDH_HM3"/>
    <property type="match status" value="1"/>
</dbReference>
<dbReference type="PANTHER" id="PTHR43403">
    <property type="entry name" value="NAD-SPECIFIC GLUTAMATE DEHYDROGENASE"/>
    <property type="match status" value="1"/>
</dbReference>
<evidence type="ECO:0000259" key="2">
    <source>
        <dbReference type="Pfam" id="PF05088"/>
    </source>
</evidence>
<dbReference type="InterPro" id="IPR049059">
    <property type="entry name" value="NAD_Glu_DH_HM1"/>
</dbReference>
<dbReference type="Proteomes" id="UP001193035">
    <property type="component" value="Unassembled WGS sequence"/>
</dbReference>
<feature type="domain" description="NAD-glutamate dehydrogenase catalytic" evidence="2">
    <location>
        <begin position="729"/>
        <end position="1224"/>
    </location>
</feature>
<dbReference type="InterPro" id="IPR048381">
    <property type="entry name" value="GDH_C"/>
</dbReference>
<dbReference type="SUPFAM" id="SSF51735">
    <property type="entry name" value="NAD(P)-binding Rossmann-fold domains"/>
    <property type="match status" value="1"/>
</dbReference>
<keyword evidence="8" id="KW-1185">Reference proteome</keyword>
<dbReference type="RefSeq" id="WP_138845493.1">
    <property type="nucleotide sequence ID" value="NZ_VCPD01000010.1"/>
</dbReference>
<evidence type="ECO:0000259" key="6">
    <source>
        <dbReference type="Pfam" id="PF21077"/>
    </source>
</evidence>
<proteinExistence type="predicted"/>
<comment type="caution">
    <text evidence="7">The sequence shown here is derived from an EMBL/GenBank/DDBJ whole genome shotgun (WGS) entry which is preliminary data.</text>
</comment>
<sequence>MAFNSTERVAIRLDEVRALAAERLERRDAEAFGPMLDVFLATAAREEILEQTPEELYGAMLALWKFCQTRAPDQCKVRVYNPRIAEHGWESIHTIVEAVNDDMPFLVDSLTVLLSEKGLGLHALVHPVLHVRRDAKGALTKVTGPDDDKAATESVIQVQIDQVPNPDALAALGAEIESMFADVAAAVADWRQMFSKLKDVTAELRQNAPKSQTGATAEACEFLDWIANNHFTFLGYRHFSIRKQKSKLTMEPGQGLGLMRDPDYTVMRDPEGNFSHWTPQISEVTRDHSALLILKANRRSTVHRSTHYDVVAVRELDAKGKMVGEHVFIGLFTSAAYNRSPSEIPLLRGKVARVIERAGFAPSGHDGKALNNVLETYPRDELFQATEDQLFENAMGVLHLATRPRTRLFIRPDSFGRFVSCIIYVPRERYNTELRIRIGNILCDALDGRVASWEPSFSTEGLARIHFVIALGGGRMVDHDIAAIEAEIVTAVRSWSDILLGALTDRCGEAEGPRLHARYGKGFSASYREDVQVAAAIGDIEKLETLDADTRLALHFYRRLEDDETSVRFKVYHHGGPVPLSDALPVLENMGFRILNEHPYRVDLDGVETWIHDFFMQSAAGVAIDLSALRAKLEEAFDATWNGIVDDDRLNRLVLLAGLTARQTALLRAYSRFLRQARIPYSVEYMEDALAQYPVIARSLVALFAAQFDPANGLDADGREAERIRIEAEIEAELEAVPSLDIDQILRRFRNAIASTLRTNFYQPGDGGQPKAYVSFKFDCAQLDDLPLPRPWREIFVYSPWVEGVHLRGGPVARGGLRWSDRKEDYRTEVLGLVKAQQVKNAVIVPVGSKGGFLPRKLPAAGTREEIQAEAIRCYKTFLCGLLDLTDNLVAGEVVPPSSVVRRDTDDPYLVVAADKGTATFSDIANGVAADYGFWLDDAFASGGSHGYDHKGMGITARGAWEAVKRHFRELGQDIQNEPFNVIGVGDMSGDVFGNGMLLSEHIRLVAAFDHRDIFIDPDPDPATSFAERRRLFELPRTSWKDYDTKLISKGGGVFPRTAKSIQLTPEIKRAVGIAADKVTPFQLMKAILSMQADLLWFGGIGTYVKASTETHADAGDRANDAIRVDATQVRASVIGEGANLGVTQRGRIELARKGVKLNTDAVDNSAGVDCSDHEVNIKIALGAVVAAGDMTPKQRNALLAKMTDEVGELVLEDNYNQTLALSFTEGRAAAMLDDQARFMRALEAQDELNREIELLPNDEAIAELRSLGLGLTRPEIAVLIAYSKNVIFSQLVKSTLPDDPYCERFLIDYMPTPLRKKHREAILAHPLRREIIATVLANAVVNEAGPSIINRMKEETGAGTTGIVKAFVIGRDVFEIDALRDEINALDNKVPAEAQNTMHLALSDMIASQSQAILARASDQGVAEVIGIYKPAISQITAGVTDLLHEFSRKRMEGRIGTFVAEGVPDDLAGRISRLEFLGGALDIVDVARQRDRDVIEVAETYFATGARFGLDWLRTTARGIEPADHWERVALGRLIADLRSQQSLIAAAALDTATDSKGTVCIDRWAEVHAEAVSRAERLVQELREGGALTIAKLAVASSRFRSI</sequence>
<evidence type="ECO:0000259" key="4">
    <source>
        <dbReference type="Pfam" id="PF21075"/>
    </source>
</evidence>
<dbReference type="Pfam" id="PF21077">
    <property type="entry name" value="GDH_ACT3"/>
    <property type="match status" value="1"/>
</dbReference>
<dbReference type="Pfam" id="PF21073">
    <property type="entry name" value="GDH_HM1"/>
    <property type="match status" value="1"/>
</dbReference>
<accession>A0ABY2WSK5</accession>
<keyword evidence="1" id="KW-0560">Oxidoreductase</keyword>
<dbReference type="PIRSF" id="PIRSF036761">
    <property type="entry name" value="GDH_Mll4104"/>
    <property type="match status" value="1"/>
</dbReference>
<dbReference type="SUPFAM" id="SSF53223">
    <property type="entry name" value="Aminoacid dehydrogenase-like, N-terminal domain"/>
    <property type="match status" value="1"/>
</dbReference>
<dbReference type="Pfam" id="PF21075">
    <property type="entry name" value="GDH_ACT1"/>
    <property type="match status" value="1"/>
</dbReference>
<gene>
    <name evidence="7" type="ORF">FGK63_19665</name>
</gene>
<evidence type="ECO:0000313" key="7">
    <source>
        <dbReference type="EMBL" id="TMV03393.1"/>
    </source>
</evidence>
<feature type="domain" description="NAD-glutamate dehydrogenase N-terminal ACT1" evidence="4">
    <location>
        <begin position="36"/>
        <end position="175"/>
    </location>
</feature>
<dbReference type="InterPro" id="IPR007780">
    <property type="entry name" value="NAD_Glu_DH_bac"/>
</dbReference>
<evidence type="ECO:0000259" key="3">
    <source>
        <dbReference type="Pfam" id="PF21074"/>
    </source>
</evidence>